<gene>
    <name evidence="1" type="ORF">B0T24DRAFT_705852</name>
</gene>
<dbReference type="Proteomes" id="UP001287356">
    <property type="component" value="Unassembled WGS sequence"/>
</dbReference>
<keyword evidence="2" id="KW-1185">Reference proteome</keyword>
<dbReference type="AlphaFoldDB" id="A0AAE0K721"/>
<dbReference type="EMBL" id="JAULSN010000005">
    <property type="protein sequence ID" value="KAK3371074.1"/>
    <property type="molecule type" value="Genomic_DNA"/>
</dbReference>
<protein>
    <submittedName>
        <fullName evidence="1">Uncharacterized protein</fullName>
    </submittedName>
</protein>
<organism evidence="1 2">
    <name type="scientific">Lasiosphaeria ovina</name>
    <dbReference type="NCBI Taxonomy" id="92902"/>
    <lineage>
        <taxon>Eukaryota</taxon>
        <taxon>Fungi</taxon>
        <taxon>Dikarya</taxon>
        <taxon>Ascomycota</taxon>
        <taxon>Pezizomycotina</taxon>
        <taxon>Sordariomycetes</taxon>
        <taxon>Sordariomycetidae</taxon>
        <taxon>Sordariales</taxon>
        <taxon>Lasiosphaeriaceae</taxon>
        <taxon>Lasiosphaeria</taxon>
    </lineage>
</organism>
<evidence type="ECO:0000313" key="1">
    <source>
        <dbReference type="EMBL" id="KAK3371074.1"/>
    </source>
</evidence>
<sequence length="119" mass="13968">MYWENALFKIMPPYRKRNTYCKPLAELDSKLLATYRKIQDQTAANAEYKWATIFDKAFSAKTLEEVLDLAYGDLKGNRRYEKYTSTNFTNVLRNCGTVEFRRQGWPRPPTRLSNRSGTP</sequence>
<reference evidence="1" key="1">
    <citation type="journal article" date="2023" name="Mol. Phylogenet. Evol.">
        <title>Genome-scale phylogeny and comparative genomics of the fungal order Sordariales.</title>
        <authorList>
            <person name="Hensen N."/>
            <person name="Bonometti L."/>
            <person name="Westerberg I."/>
            <person name="Brannstrom I.O."/>
            <person name="Guillou S."/>
            <person name="Cros-Aarteil S."/>
            <person name="Calhoun S."/>
            <person name="Haridas S."/>
            <person name="Kuo A."/>
            <person name="Mondo S."/>
            <person name="Pangilinan J."/>
            <person name="Riley R."/>
            <person name="LaButti K."/>
            <person name="Andreopoulos B."/>
            <person name="Lipzen A."/>
            <person name="Chen C."/>
            <person name="Yan M."/>
            <person name="Daum C."/>
            <person name="Ng V."/>
            <person name="Clum A."/>
            <person name="Steindorff A."/>
            <person name="Ohm R.A."/>
            <person name="Martin F."/>
            <person name="Silar P."/>
            <person name="Natvig D.O."/>
            <person name="Lalanne C."/>
            <person name="Gautier V."/>
            <person name="Ament-Velasquez S.L."/>
            <person name="Kruys A."/>
            <person name="Hutchinson M.I."/>
            <person name="Powell A.J."/>
            <person name="Barry K."/>
            <person name="Miller A.N."/>
            <person name="Grigoriev I.V."/>
            <person name="Debuchy R."/>
            <person name="Gladieux P."/>
            <person name="Hiltunen Thoren M."/>
            <person name="Johannesson H."/>
        </authorList>
    </citation>
    <scope>NUCLEOTIDE SEQUENCE</scope>
    <source>
        <strain evidence="1">CBS 958.72</strain>
    </source>
</reference>
<proteinExistence type="predicted"/>
<evidence type="ECO:0000313" key="2">
    <source>
        <dbReference type="Proteomes" id="UP001287356"/>
    </source>
</evidence>
<accession>A0AAE0K721</accession>
<comment type="caution">
    <text evidence="1">The sequence shown here is derived from an EMBL/GenBank/DDBJ whole genome shotgun (WGS) entry which is preliminary data.</text>
</comment>
<reference evidence="1" key="2">
    <citation type="submission" date="2023-06" db="EMBL/GenBank/DDBJ databases">
        <authorList>
            <consortium name="Lawrence Berkeley National Laboratory"/>
            <person name="Haridas S."/>
            <person name="Hensen N."/>
            <person name="Bonometti L."/>
            <person name="Westerberg I."/>
            <person name="Brannstrom I.O."/>
            <person name="Guillou S."/>
            <person name="Cros-Aarteil S."/>
            <person name="Calhoun S."/>
            <person name="Kuo A."/>
            <person name="Mondo S."/>
            <person name="Pangilinan J."/>
            <person name="Riley R."/>
            <person name="Labutti K."/>
            <person name="Andreopoulos B."/>
            <person name="Lipzen A."/>
            <person name="Chen C."/>
            <person name="Yanf M."/>
            <person name="Daum C."/>
            <person name="Ng V."/>
            <person name="Clum A."/>
            <person name="Steindorff A."/>
            <person name="Ohm R."/>
            <person name="Martin F."/>
            <person name="Silar P."/>
            <person name="Natvig D."/>
            <person name="Lalanne C."/>
            <person name="Gautier V."/>
            <person name="Ament-Velasquez S.L."/>
            <person name="Kruys A."/>
            <person name="Hutchinson M.I."/>
            <person name="Powell A.J."/>
            <person name="Barry K."/>
            <person name="Miller A.N."/>
            <person name="Grigoriev I.V."/>
            <person name="Debuchy R."/>
            <person name="Gladieux P."/>
            <person name="Thoren M.H."/>
            <person name="Johannesson H."/>
        </authorList>
    </citation>
    <scope>NUCLEOTIDE SEQUENCE</scope>
    <source>
        <strain evidence="1">CBS 958.72</strain>
    </source>
</reference>
<name>A0AAE0K721_9PEZI</name>